<gene>
    <name evidence="2" type="ORF">SAMN05421799_101337</name>
</gene>
<name>A0A1N7K3P0_9BACL</name>
<evidence type="ECO:0000313" key="2">
    <source>
        <dbReference type="EMBL" id="SIS56215.1"/>
    </source>
</evidence>
<evidence type="ECO:0000256" key="1">
    <source>
        <dbReference type="SAM" id="MobiDB-lite"/>
    </source>
</evidence>
<feature type="compositionally biased region" description="Basic and acidic residues" evidence="1">
    <location>
        <begin position="167"/>
        <end position="186"/>
    </location>
</feature>
<keyword evidence="3" id="KW-1185">Reference proteome</keyword>
<protein>
    <submittedName>
        <fullName evidence="2">Uncharacterized protein</fullName>
    </submittedName>
</protein>
<accession>A0A1N7K3P0</accession>
<dbReference type="Proteomes" id="UP000186156">
    <property type="component" value="Unassembled WGS sequence"/>
</dbReference>
<dbReference type="AlphaFoldDB" id="A0A1N7K3P0"/>
<feature type="region of interest" description="Disordered" evidence="1">
    <location>
        <begin position="112"/>
        <end position="186"/>
    </location>
</feature>
<sequence length="186" mass="20977">MALMAEAGFRHLVSFHKRGRIVSDPLLEPFADVNAYHELKDNLRYLEMPATSVDDVEKAEGVRYILCCNPEKACQDAAVRESAMEEAHRRSHCTGTEALEGRARHVFRQGIRQRDQGEGQSKGHPHKPAHSDAEQDLVGDESTAHQLQDHESFAPDCGSPTANLPQKWEERVTSREARDRPRDGRE</sequence>
<reference evidence="3" key="1">
    <citation type="submission" date="2017-01" db="EMBL/GenBank/DDBJ databases">
        <authorList>
            <person name="Varghese N."/>
            <person name="Submissions S."/>
        </authorList>
    </citation>
    <scope>NUCLEOTIDE SEQUENCE [LARGE SCALE GENOMIC DNA]</scope>
    <source>
        <strain evidence="3">DSM 16176</strain>
    </source>
</reference>
<dbReference type="RefSeq" id="WP_234969457.1">
    <property type="nucleotide sequence ID" value="NZ_FTOO01000001.1"/>
</dbReference>
<dbReference type="EMBL" id="FTOO01000001">
    <property type="protein sequence ID" value="SIS56215.1"/>
    <property type="molecule type" value="Genomic_DNA"/>
</dbReference>
<organism evidence="2 3">
    <name type="scientific">Alicyclobacillus vulcanalis</name>
    <dbReference type="NCBI Taxonomy" id="252246"/>
    <lineage>
        <taxon>Bacteria</taxon>
        <taxon>Bacillati</taxon>
        <taxon>Bacillota</taxon>
        <taxon>Bacilli</taxon>
        <taxon>Bacillales</taxon>
        <taxon>Alicyclobacillaceae</taxon>
        <taxon>Alicyclobacillus</taxon>
    </lineage>
</organism>
<evidence type="ECO:0000313" key="3">
    <source>
        <dbReference type="Proteomes" id="UP000186156"/>
    </source>
</evidence>
<proteinExistence type="predicted"/>